<dbReference type="EMBL" id="BAER01000024">
    <property type="protein sequence ID" value="GAC31944.1"/>
    <property type="molecule type" value="Genomic_DNA"/>
</dbReference>
<evidence type="ECO:0000313" key="1">
    <source>
        <dbReference type="EMBL" id="GAC31944.1"/>
    </source>
</evidence>
<dbReference type="Proteomes" id="UP000006322">
    <property type="component" value="Unassembled WGS sequence"/>
</dbReference>
<sequence>MVRAVITTVSNNDISVLLLDIIGSSKIPFENESTTHIHVQDSYNIASNARPIKPILSEF</sequence>
<keyword evidence="2" id="KW-1185">Reference proteome</keyword>
<comment type="caution">
    <text evidence="1">The sequence shown here is derived from an EMBL/GenBank/DDBJ whole genome shotgun (WGS) entry which is preliminary data.</text>
</comment>
<dbReference type="AlphaFoldDB" id="K6YGT2"/>
<name>K6YGT2_9ALTE</name>
<protein>
    <submittedName>
        <fullName evidence="1">Uncharacterized protein</fullName>
    </submittedName>
</protein>
<organism evidence="1 2">
    <name type="scientific">Paraglaciecola polaris LMG 21857</name>
    <dbReference type="NCBI Taxonomy" id="1129793"/>
    <lineage>
        <taxon>Bacteria</taxon>
        <taxon>Pseudomonadati</taxon>
        <taxon>Pseudomonadota</taxon>
        <taxon>Gammaproteobacteria</taxon>
        <taxon>Alteromonadales</taxon>
        <taxon>Alteromonadaceae</taxon>
        <taxon>Paraglaciecola</taxon>
    </lineage>
</organism>
<accession>K6YGT2</accession>
<proteinExistence type="predicted"/>
<gene>
    <name evidence="1" type="ORF">GPLA_1028</name>
</gene>
<reference evidence="2" key="1">
    <citation type="journal article" date="2014" name="Environ. Microbiol.">
        <title>Comparative genomics of the marine bacterial genus Glaciecola reveals the high degree of genomic diversity and genomic characteristic for cold adaptation.</title>
        <authorList>
            <person name="Qin Q.L."/>
            <person name="Xie B.B."/>
            <person name="Yu Y."/>
            <person name="Shu Y.L."/>
            <person name="Rong J.C."/>
            <person name="Zhang Y.J."/>
            <person name="Zhao D.L."/>
            <person name="Chen X.L."/>
            <person name="Zhang X.Y."/>
            <person name="Chen B."/>
            <person name="Zhou B.C."/>
            <person name="Zhang Y.Z."/>
        </authorList>
    </citation>
    <scope>NUCLEOTIDE SEQUENCE [LARGE SCALE GENOMIC DNA]</scope>
    <source>
        <strain evidence="2">LMG 21857</strain>
    </source>
</reference>
<evidence type="ECO:0000313" key="2">
    <source>
        <dbReference type="Proteomes" id="UP000006322"/>
    </source>
</evidence>